<gene>
    <name evidence="2" type="ORF">Pr1d_30960</name>
</gene>
<evidence type="ECO:0000313" key="2">
    <source>
        <dbReference type="EMBL" id="QEG35790.1"/>
    </source>
</evidence>
<keyword evidence="3" id="KW-1185">Reference proteome</keyword>
<feature type="chain" id="PRO_5022758757" description="Secreted protein" evidence="1">
    <location>
        <begin position="27"/>
        <end position="177"/>
    </location>
</feature>
<organism evidence="2 3">
    <name type="scientific">Bythopirellula goksoeyrii</name>
    <dbReference type="NCBI Taxonomy" id="1400387"/>
    <lineage>
        <taxon>Bacteria</taxon>
        <taxon>Pseudomonadati</taxon>
        <taxon>Planctomycetota</taxon>
        <taxon>Planctomycetia</taxon>
        <taxon>Pirellulales</taxon>
        <taxon>Lacipirellulaceae</taxon>
        <taxon>Bythopirellula</taxon>
    </lineage>
</organism>
<dbReference type="EMBL" id="CP042913">
    <property type="protein sequence ID" value="QEG35790.1"/>
    <property type="molecule type" value="Genomic_DNA"/>
</dbReference>
<proteinExistence type="predicted"/>
<dbReference type="AlphaFoldDB" id="A0A5B9QDT1"/>
<dbReference type="Proteomes" id="UP000323917">
    <property type="component" value="Chromosome"/>
</dbReference>
<accession>A0A5B9QDT1</accession>
<dbReference type="OrthoDB" id="289795at2"/>
<dbReference type="KEGG" id="bgok:Pr1d_30960"/>
<evidence type="ECO:0000256" key="1">
    <source>
        <dbReference type="SAM" id="SignalP"/>
    </source>
</evidence>
<keyword evidence="1" id="KW-0732">Signal</keyword>
<sequence length="177" mass="19843" precursor="true">MLRQRRIVVSLFTLVAVLAASSSVFAQRDRIEQRTRPTGQIGSWSNQRASRSVQHARNYSRDIYRYSRDAKSMEPAVAKSQSEELGRNITKAQQELVTVQKEVGSDPAAVSALKSINEHLAAAVKHHKMLHEECCKDSVDGSICMNCCNTIILELDKAQAEHDALMRSMEMKEKPSN</sequence>
<name>A0A5B9QDT1_9BACT</name>
<reference evidence="2 3" key="1">
    <citation type="submission" date="2019-08" db="EMBL/GenBank/DDBJ databases">
        <title>Deep-cultivation of Planctomycetes and their phenomic and genomic characterization uncovers novel biology.</title>
        <authorList>
            <person name="Wiegand S."/>
            <person name="Jogler M."/>
            <person name="Boedeker C."/>
            <person name="Pinto D."/>
            <person name="Vollmers J."/>
            <person name="Rivas-Marin E."/>
            <person name="Kohn T."/>
            <person name="Peeters S.H."/>
            <person name="Heuer A."/>
            <person name="Rast P."/>
            <person name="Oberbeckmann S."/>
            <person name="Bunk B."/>
            <person name="Jeske O."/>
            <person name="Meyerdierks A."/>
            <person name="Storesund J.E."/>
            <person name="Kallscheuer N."/>
            <person name="Luecker S."/>
            <person name="Lage O.M."/>
            <person name="Pohl T."/>
            <person name="Merkel B.J."/>
            <person name="Hornburger P."/>
            <person name="Mueller R.-W."/>
            <person name="Bruemmer F."/>
            <person name="Labrenz M."/>
            <person name="Spormann A.M."/>
            <person name="Op den Camp H."/>
            <person name="Overmann J."/>
            <person name="Amann R."/>
            <person name="Jetten M.S.M."/>
            <person name="Mascher T."/>
            <person name="Medema M.H."/>
            <person name="Devos D.P."/>
            <person name="Kaster A.-K."/>
            <person name="Ovreas L."/>
            <person name="Rohde M."/>
            <person name="Galperin M.Y."/>
            <person name="Jogler C."/>
        </authorList>
    </citation>
    <scope>NUCLEOTIDE SEQUENCE [LARGE SCALE GENOMIC DNA]</scope>
    <source>
        <strain evidence="2 3">Pr1d</strain>
    </source>
</reference>
<protein>
    <recommendedName>
        <fullName evidence="4">Secreted protein</fullName>
    </recommendedName>
</protein>
<feature type="signal peptide" evidence="1">
    <location>
        <begin position="1"/>
        <end position="26"/>
    </location>
</feature>
<evidence type="ECO:0008006" key="4">
    <source>
        <dbReference type="Google" id="ProtNLM"/>
    </source>
</evidence>
<dbReference type="RefSeq" id="WP_148074254.1">
    <property type="nucleotide sequence ID" value="NZ_CP042913.1"/>
</dbReference>
<evidence type="ECO:0000313" key="3">
    <source>
        <dbReference type="Proteomes" id="UP000323917"/>
    </source>
</evidence>